<dbReference type="InterPro" id="IPR016162">
    <property type="entry name" value="Ald_DH_N"/>
</dbReference>
<keyword evidence="7" id="KW-1185">Reference proteome</keyword>
<feature type="domain" description="Aldehyde dehydrogenase" evidence="5">
    <location>
        <begin position="9"/>
        <end position="468"/>
    </location>
</feature>
<feature type="region of interest" description="Disordered" evidence="4">
    <location>
        <begin position="529"/>
        <end position="548"/>
    </location>
</feature>
<dbReference type="OrthoDB" id="6882680at2"/>
<gene>
    <name evidence="6" type="ORF">FSW04_03195</name>
</gene>
<dbReference type="GO" id="GO:0016620">
    <property type="term" value="F:oxidoreductase activity, acting on the aldehyde or oxo group of donors, NAD or NADP as acceptor"/>
    <property type="evidence" value="ECO:0007669"/>
    <property type="project" value="InterPro"/>
</dbReference>
<dbReference type="SUPFAM" id="SSF53720">
    <property type="entry name" value="ALDH-like"/>
    <property type="match status" value="1"/>
</dbReference>
<dbReference type="PROSITE" id="PS00687">
    <property type="entry name" value="ALDEHYDE_DEHYDR_GLU"/>
    <property type="match status" value="1"/>
</dbReference>
<proteinExistence type="inferred from homology"/>
<sequence length="548" mass="57184">MAGEHDDVPRMRAVAPATGRPLGTVAVAGPREVQAAVRESGEVQRLWAQLRLADRARYMARAAQAVIDEAPELVELVGAEQGRPRAEVEIGELLPAVETLQWLAENGPQILAGERAGISRVLHPLTRARWTYEPLGVVAVLGPAAEPFATPLGDVAVALMAGNGVVLKPSPHGALAGERIARVFARAGLPEGLLQVVHGHAATGGALVEAPGVAQVRFTGSAVAGGKVLEACARGVKRVVAELGGKDAAIVCADAQVPRAAQGIAWAAFTNAGQSGGSVERVYVLQEVAEPFLAALTERARSLRVGDPADPATEIGPLVGGERLHRLTELLEEAVALGATIHCGGPREVAGLSGAFCAPVVLTGVPPGARMAREEVPGPVVAVTVVAREEDAIAAVNDADLGLGASVWTADRYKGQRIARELRVGMVWMNHHLVARSAPQLPWGGVRGSGIGRARGAIALRTCAEPKVITWDPGAAGAFWWFPYDAALARTGRAVAQLRSARDADREAAWREGVPSVLSVAARTLRSARGHRRRARLAASPGASRRPD</sequence>
<dbReference type="PANTHER" id="PTHR11699">
    <property type="entry name" value="ALDEHYDE DEHYDROGENASE-RELATED"/>
    <property type="match status" value="1"/>
</dbReference>
<evidence type="ECO:0000313" key="6">
    <source>
        <dbReference type="EMBL" id="QEC46685.1"/>
    </source>
</evidence>
<dbReference type="AlphaFoldDB" id="A0A5B8U1J3"/>
<evidence type="ECO:0000256" key="1">
    <source>
        <dbReference type="ARBA" id="ARBA00023002"/>
    </source>
</evidence>
<dbReference type="EMBL" id="CP042430">
    <property type="protein sequence ID" value="QEC46685.1"/>
    <property type="molecule type" value="Genomic_DNA"/>
</dbReference>
<keyword evidence="1 3" id="KW-0560">Oxidoreductase</keyword>
<evidence type="ECO:0000256" key="2">
    <source>
        <dbReference type="PROSITE-ProRule" id="PRU10007"/>
    </source>
</evidence>
<dbReference type="InterPro" id="IPR029510">
    <property type="entry name" value="Ald_DH_CS_GLU"/>
</dbReference>
<evidence type="ECO:0000256" key="4">
    <source>
        <dbReference type="SAM" id="MobiDB-lite"/>
    </source>
</evidence>
<dbReference type="Gene3D" id="3.40.309.10">
    <property type="entry name" value="Aldehyde Dehydrogenase, Chain A, domain 2"/>
    <property type="match status" value="1"/>
</dbReference>
<protein>
    <submittedName>
        <fullName evidence="6">Aldehyde dehydrogenase</fullName>
    </submittedName>
</protein>
<name>A0A5B8U1J3_9ACTN</name>
<dbReference type="Pfam" id="PF00171">
    <property type="entry name" value="Aldedh"/>
    <property type="match status" value="1"/>
</dbReference>
<dbReference type="Gene3D" id="3.40.605.10">
    <property type="entry name" value="Aldehyde Dehydrogenase, Chain A, domain 1"/>
    <property type="match status" value="1"/>
</dbReference>
<organism evidence="6 7">
    <name type="scientific">Baekduia soli</name>
    <dbReference type="NCBI Taxonomy" id="496014"/>
    <lineage>
        <taxon>Bacteria</taxon>
        <taxon>Bacillati</taxon>
        <taxon>Actinomycetota</taxon>
        <taxon>Thermoleophilia</taxon>
        <taxon>Solirubrobacterales</taxon>
        <taxon>Baekduiaceae</taxon>
        <taxon>Baekduia</taxon>
    </lineage>
</organism>
<dbReference type="RefSeq" id="WP_146916179.1">
    <property type="nucleotide sequence ID" value="NZ_CP042430.1"/>
</dbReference>
<evidence type="ECO:0000313" key="7">
    <source>
        <dbReference type="Proteomes" id="UP000321805"/>
    </source>
</evidence>
<comment type="similarity">
    <text evidence="3">Belongs to the aldehyde dehydrogenase family.</text>
</comment>
<evidence type="ECO:0000256" key="3">
    <source>
        <dbReference type="RuleBase" id="RU003345"/>
    </source>
</evidence>
<dbReference type="Proteomes" id="UP000321805">
    <property type="component" value="Chromosome"/>
</dbReference>
<evidence type="ECO:0000259" key="5">
    <source>
        <dbReference type="Pfam" id="PF00171"/>
    </source>
</evidence>
<dbReference type="InterPro" id="IPR016163">
    <property type="entry name" value="Ald_DH_C"/>
</dbReference>
<feature type="active site" evidence="2">
    <location>
        <position position="242"/>
    </location>
</feature>
<dbReference type="KEGG" id="bsol:FSW04_03195"/>
<dbReference type="InterPro" id="IPR015590">
    <property type="entry name" value="Aldehyde_DH_dom"/>
</dbReference>
<accession>A0A5B8U1J3</accession>
<dbReference type="InterPro" id="IPR016161">
    <property type="entry name" value="Ald_DH/histidinol_DH"/>
</dbReference>
<reference evidence="6 7" key="1">
    <citation type="journal article" date="2018" name="J. Microbiol.">
        <title>Baekduia soli gen. nov., sp. nov., a novel bacterium isolated from the soil of Baekdu Mountain and proposal of a novel family name, Baekduiaceae fam. nov.</title>
        <authorList>
            <person name="An D.S."/>
            <person name="Siddiqi M.Z."/>
            <person name="Kim K.H."/>
            <person name="Yu H.S."/>
            <person name="Im W.T."/>
        </authorList>
    </citation>
    <scope>NUCLEOTIDE SEQUENCE [LARGE SCALE GENOMIC DNA]</scope>
    <source>
        <strain evidence="6 7">BR7-21</strain>
    </source>
</reference>